<name>A0A545TSG6_9GAMM</name>
<dbReference type="GO" id="GO:0050566">
    <property type="term" value="F:asparaginyl-tRNA synthase (glutamine-hydrolyzing) activity"/>
    <property type="evidence" value="ECO:0007669"/>
    <property type="project" value="RHEA"/>
</dbReference>
<dbReference type="GO" id="GO:0006412">
    <property type="term" value="P:translation"/>
    <property type="evidence" value="ECO:0007669"/>
    <property type="project" value="UniProtKB-UniRule"/>
</dbReference>
<comment type="function">
    <text evidence="1">Allows the formation of correctly charged Asn-tRNA(Asn) or Gln-tRNA(Gln) through the transamidation of misacylated Asp-tRNA(Asn) or Glu-tRNA(Gln) in organisms which lack either or both of asparaginyl-tRNA or glutaminyl-tRNA synthetases. The reaction takes place in the presence of glutamine and ATP through an activated phospho-Asp-tRNA(Asn) or phospho-Glu-tRNA(Gln).</text>
</comment>
<evidence type="ECO:0000256" key="1">
    <source>
        <dbReference type="HAMAP-Rule" id="MF_00122"/>
    </source>
</evidence>
<dbReference type="Proteomes" id="UP000319732">
    <property type="component" value="Unassembled WGS sequence"/>
</dbReference>
<dbReference type="InterPro" id="IPR036113">
    <property type="entry name" value="Asp/Glu-ADT_sf_sub_c"/>
</dbReference>
<dbReference type="GO" id="GO:0005524">
    <property type="term" value="F:ATP binding"/>
    <property type="evidence" value="ECO:0007669"/>
    <property type="project" value="UniProtKB-KW"/>
</dbReference>
<dbReference type="InterPro" id="IPR003837">
    <property type="entry name" value="GatC"/>
</dbReference>
<dbReference type="PANTHER" id="PTHR15004">
    <property type="entry name" value="GLUTAMYL-TRNA(GLN) AMIDOTRANSFERASE SUBUNIT C, MITOCHONDRIAL"/>
    <property type="match status" value="1"/>
</dbReference>
<evidence type="ECO:0000313" key="2">
    <source>
        <dbReference type="EMBL" id="TQV80160.1"/>
    </source>
</evidence>
<gene>
    <name evidence="1 2" type="primary">gatC</name>
    <name evidence="2" type="ORF">FKG94_10860</name>
</gene>
<evidence type="ECO:0000313" key="3">
    <source>
        <dbReference type="Proteomes" id="UP000319732"/>
    </source>
</evidence>
<dbReference type="Gene3D" id="1.10.20.60">
    <property type="entry name" value="Glu-tRNAGln amidotransferase C subunit, N-terminal domain"/>
    <property type="match status" value="1"/>
</dbReference>
<comment type="caution">
    <text evidence="2">The sequence shown here is derived from an EMBL/GenBank/DDBJ whole genome shotgun (WGS) entry which is preliminary data.</text>
</comment>
<dbReference type="OrthoDB" id="9794326at2"/>
<comment type="catalytic activity">
    <reaction evidence="1">
        <text>L-glutamyl-tRNA(Gln) + L-glutamine + ATP + H2O = L-glutaminyl-tRNA(Gln) + L-glutamate + ADP + phosphate + H(+)</text>
        <dbReference type="Rhea" id="RHEA:17521"/>
        <dbReference type="Rhea" id="RHEA-COMP:9681"/>
        <dbReference type="Rhea" id="RHEA-COMP:9684"/>
        <dbReference type="ChEBI" id="CHEBI:15377"/>
        <dbReference type="ChEBI" id="CHEBI:15378"/>
        <dbReference type="ChEBI" id="CHEBI:29985"/>
        <dbReference type="ChEBI" id="CHEBI:30616"/>
        <dbReference type="ChEBI" id="CHEBI:43474"/>
        <dbReference type="ChEBI" id="CHEBI:58359"/>
        <dbReference type="ChEBI" id="CHEBI:78520"/>
        <dbReference type="ChEBI" id="CHEBI:78521"/>
        <dbReference type="ChEBI" id="CHEBI:456216"/>
    </reaction>
</comment>
<keyword evidence="1" id="KW-0436">Ligase</keyword>
<dbReference type="EMBL" id="VHSG01000010">
    <property type="protein sequence ID" value="TQV80160.1"/>
    <property type="molecule type" value="Genomic_DNA"/>
</dbReference>
<dbReference type="HAMAP" id="MF_00122">
    <property type="entry name" value="GatC"/>
    <property type="match status" value="1"/>
</dbReference>
<keyword evidence="1" id="KW-0067">ATP-binding</keyword>
<keyword evidence="3" id="KW-1185">Reference proteome</keyword>
<dbReference type="AlphaFoldDB" id="A0A545TSG6"/>
<dbReference type="SUPFAM" id="SSF141000">
    <property type="entry name" value="Glu-tRNAGln amidotransferase C subunit"/>
    <property type="match status" value="1"/>
</dbReference>
<comment type="catalytic activity">
    <reaction evidence="1">
        <text>L-aspartyl-tRNA(Asn) + L-glutamine + ATP + H2O = L-asparaginyl-tRNA(Asn) + L-glutamate + ADP + phosphate + 2 H(+)</text>
        <dbReference type="Rhea" id="RHEA:14513"/>
        <dbReference type="Rhea" id="RHEA-COMP:9674"/>
        <dbReference type="Rhea" id="RHEA-COMP:9677"/>
        <dbReference type="ChEBI" id="CHEBI:15377"/>
        <dbReference type="ChEBI" id="CHEBI:15378"/>
        <dbReference type="ChEBI" id="CHEBI:29985"/>
        <dbReference type="ChEBI" id="CHEBI:30616"/>
        <dbReference type="ChEBI" id="CHEBI:43474"/>
        <dbReference type="ChEBI" id="CHEBI:58359"/>
        <dbReference type="ChEBI" id="CHEBI:78515"/>
        <dbReference type="ChEBI" id="CHEBI:78516"/>
        <dbReference type="ChEBI" id="CHEBI:456216"/>
    </reaction>
</comment>
<dbReference type="GO" id="GO:0050567">
    <property type="term" value="F:glutaminyl-tRNA synthase (glutamine-hydrolyzing) activity"/>
    <property type="evidence" value="ECO:0007669"/>
    <property type="project" value="UniProtKB-UniRule"/>
</dbReference>
<proteinExistence type="inferred from homology"/>
<organism evidence="2 3">
    <name type="scientific">Exilibacterium tricleocarpae</name>
    <dbReference type="NCBI Taxonomy" id="2591008"/>
    <lineage>
        <taxon>Bacteria</taxon>
        <taxon>Pseudomonadati</taxon>
        <taxon>Pseudomonadota</taxon>
        <taxon>Gammaproteobacteria</taxon>
        <taxon>Cellvibrionales</taxon>
        <taxon>Cellvibrionaceae</taxon>
        <taxon>Exilibacterium</taxon>
    </lineage>
</organism>
<comment type="subunit">
    <text evidence="1">Heterotrimer of A, B and C subunits.</text>
</comment>
<protein>
    <recommendedName>
        <fullName evidence="1">Aspartyl/glutamyl-tRNA(Asn/Gln) amidotransferase subunit C</fullName>
        <shortName evidence="1">Asp/Glu-ADT subunit C</shortName>
        <ecNumber evidence="1">6.3.5.-</ecNumber>
    </recommendedName>
</protein>
<dbReference type="GO" id="GO:0070681">
    <property type="term" value="P:glutaminyl-tRNAGln biosynthesis via transamidation"/>
    <property type="evidence" value="ECO:0007669"/>
    <property type="project" value="TreeGrafter"/>
</dbReference>
<accession>A0A545TSG6</accession>
<dbReference type="Pfam" id="PF02686">
    <property type="entry name" value="GatC"/>
    <property type="match status" value="1"/>
</dbReference>
<dbReference type="RefSeq" id="WP_142904259.1">
    <property type="nucleotide sequence ID" value="NZ_ML660092.1"/>
</dbReference>
<reference evidence="2 3" key="1">
    <citation type="submission" date="2019-06" db="EMBL/GenBank/DDBJ databases">
        <title>Whole genome sequence for Cellvibrionaceae sp. R142.</title>
        <authorList>
            <person name="Wang G."/>
        </authorList>
    </citation>
    <scope>NUCLEOTIDE SEQUENCE [LARGE SCALE GENOMIC DNA]</scope>
    <source>
        <strain evidence="2 3">R142</strain>
    </source>
</reference>
<comment type="similarity">
    <text evidence="1">Belongs to the GatC family.</text>
</comment>
<keyword evidence="1" id="KW-0547">Nucleotide-binding</keyword>
<dbReference type="PANTHER" id="PTHR15004:SF0">
    <property type="entry name" value="GLUTAMYL-TRNA(GLN) AMIDOTRANSFERASE SUBUNIT C, MITOCHONDRIAL"/>
    <property type="match status" value="1"/>
</dbReference>
<sequence>MERADIEKLAELARIEITDATIDEVTRSITEVLQLVDQLQTADTQGVEPMAHPLDAVQRLRSDTVTETDQHAAFQNLAPAAEAGLYLVPKVIDQSDLIGTVE</sequence>
<dbReference type="GO" id="GO:0016740">
    <property type="term" value="F:transferase activity"/>
    <property type="evidence" value="ECO:0007669"/>
    <property type="project" value="UniProtKB-KW"/>
</dbReference>
<dbReference type="GO" id="GO:0006450">
    <property type="term" value="P:regulation of translational fidelity"/>
    <property type="evidence" value="ECO:0007669"/>
    <property type="project" value="InterPro"/>
</dbReference>
<dbReference type="NCBIfam" id="TIGR00135">
    <property type="entry name" value="gatC"/>
    <property type="match status" value="1"/>
</dbReference>
<keyword evidence="2" id="KW-0808">Transferase</keyword>
<keyword evidence="1" id="KW-0648">Protein biosynthesis</keyword>
<dbReference type="EC" id="6.3.5.-" evidence="1"/>